<keyword evidence="3 7" id="KW-0012">Acyltransferase</keyword>
<dbReference type="KEGG" id="sphc:CVN68_14615"/>
<protein>
    <submittedName>
        <fullName evidence="7">1-acyl-sn-glycerol-3-phosphate acyltransferase</fullName>
    </submittedName>
</protein>
<keyword evidence="5" id="KW-1133">Transmembrane helix</keyword>
<evidence type="ECO:0000313" key="7">
    <source>
        <dbReference type="EMBL" id="ATY34639.1"/>
    </source>
</evidence>
<keyword evidence="5" id="KW-0812">Transmembrane</keyword>
<name>A0A2K8MRI7_9SPHN</name>
<evidence type="ECO:0000256" key="4">
    <source>
        <dbReference type="SAM" id="MobiDB-lite"/>
    </source>
</evidence>
<dbReference type="GO" id="GO:0003841">
    <property type="term" value="F:1-acylglycerol-3-phosphate O-acyltransferase activity"/>
    <property type="evidence" value="ECO:0007669"/>
    <property type="project" value="TreeGrafter"/>
</dbReference>
<dbReference type="SUPFAM" id="SSF69593">
    <property type="entry name" value="Glycerol-3-phosphate (1)-acyltransferase"/>
    <property type="match status" value="1"/>
</dbReference>
<dbReference type="SMART" id="SM00563">
    <property type="entry name" value="PlsC"/>
    <property type="match status" value="1"/>
</dbReference>
<accession>A0A2K8MRI7</accession>
<reference evidence="7 8" key="1">
    <citation type="submission" date="2017-11" db="EMBL/GenBank/DDBJ databases">
        <title>Complete genome sequence of Sphingomonas sp. Strain Cra20, a psychrotolerant potential plant growth promoting rhizobacteria.</title>
        <authorList>
            <person name="Luo Y."/>
        </authorList>
    </citation>
    <scope>NUCLEOTIDE SEQUENCE [LARGE SCALE GENOMIC DNA]</scope>
    <source>
        <strain evidence="7 8">Cra20</strain>
    </source>
</reference>
<feature type="transmembrane region" description="Helical" evidence="5">
    <location>
        <begin position="12"/>
        <end position="31"/>
    </location>
</feature>
<keyword evidence="2 7" id="KW-0808">Transferase</keyword>
<dbReference type="GO" id="GO:0006654">
    <property type="term" value="P:phosphatidic acid biosynthetic process"/>
    <property type="evidence" value="ECO:0007669"/>
    <property type="project" value="TreeGrafter"/>
</dbReference>
<dbReference type="Proteomes" id="UP000229081">
    <property type="component" value="Chromosome"/>
</dbReference>
<dbReference type="Pfam" id="PF01553">
    <property type="entry name" value="Acyltransferase"/>
    <property type="match status" value="1"/>
</dbReference>
<dbReference type="EMBL" id="CP024923">
    <property type="protein sequence ID" value="ATY34639.1"/>
    <property type="molecule type" value="Genomic_DNA"/>
</dbReference>
<dbReference type="AlphaFoldDB" id="A0A2K8MRI7"/>
<dbReference type="RefSeq" id="WP_100284426.1">
    <property type="nucleotide sequence ID" value="NZ_CP024923.1"/>
</dbReference>
<evidence type="ECO:0000259" key="6">
    <source>
        <dbReference type="SMART" id="SM00563"/>
    </source>
</evidence>
<feature type="domain" description="Phospholipid/glycerol acyltransferase" evidence="6">
    <location>
        <begin position="69"/>
        <end position="183"/>
    </location>
</feature>
<comment type="pathway">
    <text evidence="1">Lipid metabolism.</text>
</comment>
<gene>
    <name evidence="7" type="ORF">CVN68_14615</name>
</gene>
<dbReference type="PANTHER" id="PTHR10434">
    <property type="entry name" value="1-ACYL-SN-GLYCEROL-3-PHOSPHATE ACYLTRANSFERASE"/>
    <property type="match status" value="1"/>
</dbReference>
<keyword evidence="5" id="KW-0472">Membrane</keyword>
<evidence type="ECO:0000256" key="2">
    <source>
        <dbReference type="ARBA" id="ARBA00022679"/>
    </source>
</evidence>
<feature type="region of interest" description="Disordered" evidence="4">
    <location>
        <begin position="223"/>
        <end position="242"/>
    </location>
</feature>
<dbReference type="CDD" id="cd07989">
    <property type="entry name" value="LPLAT_AGPAT-like"/>
    <property type="match status" value="1"/>
</dbReference>
<dbReference type="PANTHER" id="PTHR10434:SF40">
    <property type="entry name" value="1-ACYL-SN-GLYCEROL-3-PHOSPHATE ACYLTRANSFERASE"/>
    <property type="match status" value="1"/>
</dbReference>
<evidence type="ECO:0000256" key="5">
    <source>
        <dbReference type="SAM" id="Phobius"/>
    </source>
</evidence>
<proteinExistence type="predicted"/>
<evidence type="ECO:0000313" key="8">
    <source>
        <dbReference type="Proteomes" id="UP000229081"/>
    </source>
</evidence>
<sequence>MDGIRPILFKSAFYGLSALIVLLAPVTALFGQRAFRRWVLLWTQYHAWCARNLAGIRTRIEGNPLAGPALYAAKHQSFFETFELVRMLDAPAVVMRQEYARIPVWGWAARRYGVIVIDRSGAASALRQMMREAKAAGAAGRSVILFPEGTRSAMGERPPVLSGLAGLYRAVGLPVVPIALDTARVWPKHGPMLPGLVTFRFGEPIPTGLKREEIEAHVHREINAINGPSRPEALEETPAPRT</sequence>
<evidence type="ECO:0000256" key="1">
    <source>
        <dbReference type="ARBA" id="ARBA00005189"/>
    </source>
</evidence>
<dbReference type="InterPro" id="IPR002123">
    <property type="entry name" value="Plipid/glycerol_acylTrfase"/>
</dbReference>
<keyword evidence="8" id="KW-1185">Reference proteome</keyword>
<evidence type="ECO:0000256" key="3">
    <source>
        <dbReference type="ARBA" id="ARBA00023315"/>
    </source>
</evidence>
<dbReference type="OrthoDB" id="5290997at2"/>
<organism evidence="7 8">
    <name type="scientific">Sphingomonas psychrotolerans</name>
    <dbReference type="NCBI Taxonomy" id="1327635"/>
    <lineage>
        <taxon>Bacteria</taxon>
        <taxon>Pseudomonadati</taxon>
        <taxon>Pseudomonadota</taxon>
        <taxon>Alphaproteobacteria</taxon>
        <taxon>Sphingomonadales</taxon>
        <taxon>Sphingomonadaceae</taxon>
        <taxon>Sphingomonas</taxon>
    </lineage>
</organism>